<feature type="chain" id="PRO_5045482968" evidence="1">
    <location>
        <begin position="28"/>
        <end position="218"/>
    </location>
</feature>
<dbReference type="Proteomes" id="UP000714380">
    <property type="component" value="Unassembled WGS sequence"/>
</dbReference>
<evidence type="ECO:0000259" key="2">
    <source>
        <dbReference type="PROSITE" id="PS50268"/>
    </source>
</evidence>
<keyword evidence="1" id="KW-0732">Signal</keyword>
<dbReference type="NCBIfam" id="TIGR01965">
    <property type="entry name" value="VCBS_repeat"/>
    <property type="match status" value="1"/>
</dbReference>
<organism evidence="3 4">
    <name type="scientific">Thalassolituus marinus</name>
    <dbReference type="NCBI Taxonomy" id="671053"/>
    <lineage>
        <taxon>Bacteria</taxon>
        <taxon>Pseudomonadati</taxon>
        <taxon>Pseudomonadota</taxon>
        <taxon>Gammaproteobacteria</taxon>
        <taxon>Oceanospirillales</taxon>
        <taxon>Oceanospirillaceae</taxon>
        <taxon>Thalassolituus</taxon>
    </lineage>
</organism>
<accession>A0ABS7ZNX1</accession>
<proteinExistence type="predicted"/>
<comment type="caution">
    <text evidence="3">The sequence shown here is derived from an EMBL/GenBank/DDBJ whole genome shotgun (WGS) entry which is preliminary data.</text>
</comment>
<dbReference type="PROSITE" id="PS50268">
    <property type="entry name" value="CADHERIN_2"/>
    <property type="match status" value="1"/>
</dbReference>
<dbReference type="RefSeq" id="WP_225673383.1">
    <property type="nucleotide sequence ID" value="NZ_JAEDAH010000039.1"/>
</dbReference>
<evidence type="ECO:0000256" key="1">
    <source>
        <dbReference type="SAM" id="SignalP"/>
    </source>
</evidence>
<evidence type="ECO:0000313" key="4">
    <source>
        <dbReference type="Proteomes" id="UP000714380"/>
    </source>
</evidence>
<feature type="domain" description="Cadherin" evidence="2">
    <location>
        <begin position="33"/>
        <end position="127"/>
    </location>
</feature>
<feature type="signal peptide" evidence="1">
    <location>
        <begin position="1"/>
        <end position="27"/>
    </location>
</feature>
<keyword evidence="4" id="KW-1185">Reference proteome</keyword>
<dbReference type="Gene3D" id="2.60.40.2810">
    <property type="match status" value="1"/>
</dbReference>
<dbReference type="PROSITE" id="PS51257">
    <property type="entry name" value="PROKAR_LIPOPROTEIN"/>
    <property type="match status" value="1"/>
</dbReference>
<protein>
    <submittedName>
        <fullName evidence="3">Cadherin-like domain-containing protein</fullName>
    </submittedName>
</protein>
<dbReference type="EMBL" id="JAEDAH010000039">
    <property type="protein sequence ID" value="MCA6063402.1"/>
    <property type="molecule type" value="Genomic_DNA"/>
</dbReference>
<dbReference type="Pfam" id="PF17963">
    <property type="entry name" value="Big_9"/>
    <property type="match status" value="2"/>
</dbReference>
<sequence>MRTLTSSRVALPLLTLIISGCGGGSSAGNSAPVIADQSFTITEDSGSLEISLGATDKNGDSLTYSTATPATSGSTFWLDKINGIIEYYPAANFSGDDAFAVTVSDGELSATAQISITITAVNDAPSLTTRSISVRETQAVSGQLEASDAEGDSITFSLISAVPENATLTISNDGMYSYQNSTLPDSPVVVTVGLSDGNNNTTASLSFIHQTDPLTYQQ</sequence>
<reference evidence="3 4" key="1">
    <citation type="submission" date="2020-12" db="EMBL/GenBank/DDBJ databases">
        <title>Novel Thalassolituus-related marine hydrocarbonoclastic bacteria mediated algae-derived hydrocarbons mineralization in twilight zone of the northern South China Sea.</title>
        <authorList>
            <person name="Dong C."/>
        </authorList>
    </citation>
    <scope>NUCLEOTIDE SEQUENCE [LARGE SCALE GENOMIC DNA]</scope>
    <source>
        <strain evidence="3 4">IMCC1826</strain>
    </source>
</reference>
<dbReference type="InterPro" id="IPR002126">
    <property type="entry name" value="Cadherin-like_dom"/>
</dbReference>
<evidence type="ECO:0000313" key="3">
    <source>
        <dbReference type="EMBL" id="MCA6063402.1"/>
    </source>
</evidence>
<dbReference type="InterPro" id="IPR010221">
    <property type="entry name" value="VCBS_dom"/>
</dbReference>
<name>A0ABS7ZNX1_9GAMM</name>
<gene>
    <name evidence="3" type="ORF">I9W95_07260</name>
</gene>